<dbReference type="Pfam" id="PF13508">
    <property type="entry name" value="Acetyltransf_7"/>
    <property type="match status" value="1"/>
</dbReference>
<dbReference type="PANTHER" id="PTHR43877">
    <property type="entry name" value="AMINOALKYLPHOSPHONATE N-ACETYLTRANSFERASE-RELATED-RELATED"/>
    <property type="match status" value="1"/>
</dbReference>
<dbReference type="InterPro" id="IPR000182">
    <property type="entry name" value="GNAT_dom"/>
</dbReference>
<dbReference type="PANTHER" id="PTHR43877:SF1">
    <property type="entry name" value="ACETYLTRANSFERASE"/>
    <property type="match status" value="1"/>
</dbReference>
<dbReference type="GO" id="GO:0016747">
    <property type="term" value="F:acyltransferase activity, transferring groups other than amino-acyl groups"/>
    <property type="evidence" value="ECO:0007669"/>
    <property type="project" value="InterPro"/>
</dbReference>
<reference evidence="4 5" key="1">
    <citation type="submission" date="2019-09" db="EMBL/GenBank/DDBJ databases">
        <title>Salinarimonas rosea gen. nov., sp. nov., a new member of the a-2 subgroup of the Proteobacteria.</title>
        <authorList>
            <person name="Liu J."/>
        </authorList>
    </citation>
    <scope>NUCLEOTIDE SEQUENCE [LARGE SCALE GENOMIC DNA]</scope>
    <source>
        <strain evidence="4 5">BN140002</strain>
    </source>
</reference>
<proteinExistence type="predicted"/>
<accession>A0A5B2VCB3</accession>
<dbReference type="Gene3D" id="3.40.630.30">
    <property type="match status" value="1"/>
</dbReference>
<evidence type="ECO:0000256" key="2">
    <source>
        <dbReference type="ARBA" id="ARBA00023315"/>
    </source>
</evidence>
<dbReference type="EMBL" id="VUOA01000029">
    <property type="protein sequence ID" value="KAA2236042.1"/>
    <property type="molecule type" value="Genomic_DNA"/>
</dbReference>
<sequence>MTQPPIRALTAGEARARAGELADILLDCVAGGASVSFMAGLTRDEALAFWSRVADGVERGERILLAAEEAGRLVGTVQVVASGIPNQPHRSDLSKMLVHRDGRGRGLGAALLREAEARSRAAGWWLMVLDTVVGSEGDRLYTRGGWTPVGIIPNFALYPDGSLCGTRYFYKDLRG</sequence>
<dbReference type="InterPro" id="IPR050832">
    <property type="entry name" value="Bact_Acetyltransf"/>
</dbReference>
<dbReference type="Proteomes" id="UP000323142">
    <property type="component" value="Unassembled WGS sequence"/>
</dbReference>
<keyword evidence="2" id="KW-0012">Acyltransferase</keyword>
<keyword evidence="5" id="KW-1185">Reference proteome</keyword>
<name>A0A5B2VCB3_9HYPH</name>
<comment type="caution">
    <text evidence="4">The sequence shown here is derived from an EMBL/GenBank/DDBJ whole genome shotgun (WGS) entry which is preliminary data.</text>
</comment>
<dbReference type="InterPro" id="IPR016181">
    <property type="entry name" value="Acyl_CoA_acyltransferase"/>
</dbReference>
<keyword evidence="1 4" id="KW-0808">Transferase</keyword>
<dbReference type="AlphaFoldDB" id="A0A5B2VCB3"/>
<evidence type="ECO:0000313" key="5">
    <source>
        <dbReference type="Proteomes" id="UP000323142"/>
    </source>
</evidence>
<gene>
    <name evidence="4" type="ORF">F0L46_16850</name>
</gene>
<evidence type="ECO:0000313" key="4">
    <source>
        <dbReference type="EMBL" id="KAA2236042.1"/>
    </source>
</evidence>
<protein>
    <submittedName>
        <fullName evidence="4">GNAT family N-acetyltransferase</fullName>
    </submittedName>
</protein>
<organism evidence="4 5">
    <name type="scientific">Salinarimonas soli</name>
    <dbReference type="NCBI Taxonomy" id="1638099"/>
    <lineage>
        <taxon>Bacteria</taxon>
        <taxon>Pseudomonadati</taxon>
        <taxon>Pseudomonadota</taxon>
        <taxon>Alphaproteobacteria</taxon>
        <taxon>Hyphomicrobiales</taxon>
        <taxon>Salinarimonadaceae</taxon>
        <taxon>Salinarimonas</taxon>
    </lineage>
</organism>
<dbReference type="PROSITE" id="PS51186">
    <property type="entry name" value="GNAT"/>
    <property type="match status" value="1"/>
</dbReference>
<evidence type="ECO:0000259" key="3">
    <source>
        <dbReference type="PROSITE" id="PS51186"/>
    </source>
</evidence>
<dbReference type="RefSeq" id="WP_149819648.1">
    <property type="nucleotide sequence ID" value="NZ_VUOA01000029.1"/>
</dbReference>
<reference evidence="4 5" key="2">
    <citation type="submission" date="2019-09" db="EMBL/GenBank/DDBJ databases">
        <authorList>
            <person name="Jin C."/>
        </authorList>
    </citation>
    <scope>NUCLEOTIDE SEQUENCE [LARGE SCALE GENOMIC DNA]</scope>
    <source>
        <strain evidence="4 5">BN140002</strain>
    </source>
</reference>
<feature type="domain" description="N-acetyltransferase" evidence="3">
    <location>
        <begin position="4"/>
        <end position="174"/>
    </location>
</feature>
<evidence type="ECO:0000256" key="1">
    <source>
        <dbReference type="ARBA" id="ARBA00022679"/>
    </source>
</evidence>
<dbReference type="SUPFAM" id="SSF55729">
    <property type="entry name" value="Acyl-CoA N-acyltransferases (Nat)"/>
    <property type="match status" value="1"/>
</dbReference>
<dbReference type="OrthoDB" id="3389160at2"/>
<dbReference type="CDD" id="cd04301">
    <property type="entry name" value="NAT_SF"/>
    <property type="match status" value="1"/>
</dbReference>